<reference evidence="2" key="1">
    <citation type="submission" date="2023-11" db="EMBL/GenBank/DDBJ databases">
        <title>Genome assemblies of two species of porcelain crab, Petrolisthes cinctipes and Petrolisthes manimaculis (Anomura: Porcellanidae).</title>
        <authorList>
            <person name="Angst P."/>
        </authorList>
    </citation>
    <scope>NUCLEOTIDE SEQUENCE</scope>
    <source>
        <strain evidence="2">PB745_02</strain>
        <tissue evidence="2">Gill</tissue>
    </source>
</reference>
<organism evidence="2 3">
    <name type="scientific">Petrolisthes manimaculis</name>
    <dbReference type="NCBI Taxonomy" id="1843537"/>
    <lineage>
        <taxon>Eukaryota</taxon>
        <taxon>Metazoa</taxon>
        <taxon>Ecdysozoa</taxon>
        <taxon>Arthropoda</taxon>
        <taxon>Crustacea</taxon>
        <taxon>Multicrustacea</taxon>
        <taxon>Malacostraca</taxon>
        <taxon>Eumalacostraca</taxon>
        <taxon>Eucarida</taxon>
        <taxon>Decapoda</taxon>
        <taxon>Pleocyemata</taxon>
        <taxon>Anomura</taxon>
        <taxon>Galatheoidea</taxon>
        <taxon>Porcellanidae</taxon>
        <taxon>Petrolisthes</taxon>
    </lineage>
</organism>
<evidence type="ECO:0000313" key="3">
    <source>
        <dbReference type="Proteomes" id="UP001292094"/>
    </source>
</evidence>
<dbReference type="Proteomes" id="UP001292094">
    <property type="component" value="Unassembled WGS sequence"/>
</dbReference>
<gene>
    <name evidence="2" type="ORF">Pmani_039227</name>
</gene>
<evidence type="ECO:0000313" key="2">
    <source>
        <dbReference type="EMBL" id="KAK4287709.1"/>
    </source>
</evidence>
<comment type="caution">
    <text evidence="2">The sequence shown here is derived from an EMBL/GenBank/DDBJ whole genome shotgun (WGS) entry which is preliminary data.</text>
</comment>
<keyword evidence="1" id="KW-0812">Transmembrane</keyword>
<dbReference type="EMBL" id="JAWZYT010006693">
    <property type="protein sequence ID" value="KAK4287709.1"/>
    <property type="molecule type" value="Genomic_DNA"/>
</dbReference>
<evidence type="ECO:0000256" key="1">
    <source>
        <dbReference type="SAM" id="Phobius"/>
    </source>
</evidence>
<keyword evidence="3" id="KW-1185">Reference proteome</keyword>
<keyword evidence="1" id="KW-0472">Membrane</keyword>
<proteinExistence type="predicted"/>
<sequence length="211" mass="24840">MVYYFLDIADQYAVFSLEHSKLHHQGQHQDTQLHQQWQQDTQLHQHQQDVKLHQGQGVKLHQGHDVKLHQGQDVKLHQGHDVKLHQGQDVKLHQGQQDTQLHLQQQDIQLQHQGQDIKLHHQGQEVQAMVPYWQFWRHIGDLPFHMFIVMLAVPYLHIFAALFYCTLPSVDRNAKKCLIPVIGWIYIYQKIISICKTQDGTWDRTPTISIS</sequence>
<dbReference type="AlphaFoldDB" id="A0AAE1NCW3"/>
<feature type="transmembrane region" description="Helical" evidence="1">
    <location>
        <begin position="144"/>
        <end position="167"/>
    </location>
</feature>
<name>A0AAE1NCW3_9EUCA</name>
<keyword evidence="1" id="KW-1133">Transmembrane helix</keyword>
<protein>
    <submittedName>
        <fullName evidence="2">Uncharacterized protein</fullName>
    </submittedName>
</protein>
<accession>A0AAE1NCW3</accession>